<evidence type="ECO:0000256" key="9">
    <source>
        <dbReference type="ARBA" id="ARBA00022842"/>
    </source>
</evidence>
<dbReference type="CDD" id="cd00496">
    <property type="entry name" value="PheRS_alpha_core"/>
    <property type="match status" value="1"/>
</dbReference>
<evidence type="ECO:0000256" key="4">
    <source>
        <dbReference type="ARBA" id="ARBA00022490"/>
    </source>
</evidence>
<dbReference type="GO" id="GO:0000287">
    <property type="term" value="F:magnesium ion binding"/>
    <property type="evidence" value="ECO:0007669"/>
    <property type="project" value="UniProtKB-UniRule"/>
</dbReference>
<proteinExistence type="inferred from homology"/>
<dbReference type="Proteomes" id="UP001154402">
    <property type="component" value="Chromosome"/>
</dbReference>
<dbReference type="Pfam" id="PF02912">
    <property type="entry name" value="Phe_tRNA-synt_N"/>
    <property type="match status" value="1"/>
</dbReference>
<dbReference type="InterPro" id="IPR006195">
    <property type="entry name" value="aa-tRNA-synth_II"/>
</dbReference>
<keyword evidence="9 13" id="KW-0460">Magnesium</keyword>
<comment type="subunit">
    <text evidence="3 13">Tetramer of two alpha and two beta subunits.</text>
</comment>
<feature type="domain" description="Aminoacyl-transfer RNA synthetases class-II family profile" evidence="14">
    <location>
        <begin position="120"/>
        <end position="340"/>
    </location>
</feature>
<dbReference type="Gene3D" id="3.30.930.10">
    <property type="entry name" value="Bira Bifunctional Protein, Domain 2"/>
    <property type="match status" value="1"/>
</dbReference>
<comment type="subcellular location">
    <subcellularLocation>
        <location evidence="1 13">Cytoplasm</location>
    </subcellularLocation>
</comment>
<keyword evidence="11 13" id="KW-0030">Aminoacyl-tRNA synthetase</keyword>
<dbReference type="SUPFAM" id="SSF55681">
    <property type="entry name" value="Class II aaRS and biotin synthetases"/>
    <property type="match status" value="1"/>
</dbReference>
<dbReference type="HOGENOM" id="CLU_025086_0_1_0"/>
<protein>
    <recommendedName>
        <fullName evidence="13">Phenylalanine--tRNA ligase alpha subunit</fullName>
        <ecNumber evidence="13">6.1.1.20</ecNumber>
    </recommendedName>
    <alternativeName>
        <fullName evidence="13">Phenylalanyl-tRNA synthetase alpha subunit</fullName>
        <shortName evidence="13">PheRS</shortName>
    </alternativeName>
</protein>
<keyword evidence="4 13" id="KW-0963">Cytoplasm</keyword>
<dbReference type="RefSeq" id="WP_009873445.1">
    <property type="nucleotide sequence ID" value="NC_010287.1"/>
</dbReference>
<reference evidence="15" key="1">
    <citation type="journal article" date="2008" name="Genome Res.">
        <title>Chlamydia trachomatis: genome sequence analysis of lymphogranuloma venereum isolates.</title>
        <authorList>
            <person name="Thomson N.R."/>
            <person name="Holden M.T."/>
            <person name="Carder C."/>
            <person name="Lennard N."/>
            <person name="Lockey S.J."/>
            <person name="Marsh P."/>
            <person name="Skipp P."/>
            <person name="O'Connor C.D."/>
            <person name="Goodhead I."/>
            <person name="Norbertzcak H."/>
            <person name="Harris B."/>
            <person name="Ormond D."/>
            <person name="Rance R."/>
            <person name="Quail M.A."/>
            <person name="Parkhill J."/>
            <person name="Stephens R.S."/>
            <person name="Clarke I.N."/>
        </authorList>
    </citation>
    <scope>NUCLEOTIDE SEQUENCE [LARGE SCALE GENOMIC DNA]</scope>
    <source>
        <strain evidence="15">434/Bu</strain>
        <strain evidence="16">434/Bu / ATCC VR-902B</strain>
    </source>
</reference>
<keyword evidence="5 13" id="KW-0436">Ligase</keyword>
<evidence type="ECO:0000256" key="6">
    <source>
        <dbReference type="ARBA" id="ARBA00022723"/>
    </source>
</evidence>
<feature type="binding site" evidence="13">
    <location>
        <position position="257"/>
    </location>
    <ligand>
        <name>Mg(2+)</name>
        <dbReference type="ChEBI" id="CHEBI:18420"/>
        <note>shared with beta subunit</note>
    </ligand>
</feature>
<keyword evidence="7 13" id="KW-0547">Nucleotide-binding</keyword>
<dbReference type="AlphaFoldDB" id="A0A0H3MK87"/>
<dbReference type="InterPro" id="IPR022911">
    <property type="entry name" value="Phe_tRNA_ligase_alpha1_bac"/>
</dbReference>
<dbReference type="GO" id="GO:0005737">
    <property type="term" value="C:cytoplasm"/>
    <property type="evidence" value="ECO:0007669"/>
    <property type="project" value="UniProtKB-SubCell"/>
</dbReference>
<evidence type="ECO:0000256" key="7">
    <source>
        <dbReference type="ARBA" id="ARBA00022741"/>
    </source>
</evidence>
<sequence>MTIQEELEAVKQQFSCDVSLAHSSKDLFDVKVKYLGKKGIFRGFADQLRKCPIEQKATVGASINACKQYVEEVLLERGKAVLAKEEAEEFLKEKIDISLPGSEEAALGGKHVIKKVLDDVVDIFVRFGFCVREAPNIESEKNNFSLLNFEEDHPARQMQDTFYLDPTTVLRTHTSNVQSRELARNKPPVRIVAPGECFRNEDVSARSHVIFHQVEAFCVDKDISFSDLTSMLAGFYHIFFGRKVELRFRHSYFPFVEPGIEVDISCECHGAGCSLCKHSGWLEVAGAGMIHPNVLRKASFDPEEYSGYALGMGIERLAMLKYGISDIRLFSENDLRFLRQFS</sequence>
<dbReference type="EMBL" id="AM884176">
    <property type="protein sequence ID" value="CAP03652.1"/>
    <property type="molecule type" value="Genomic_DNA"/>
</dbReference>
<accession>A0A0H3MK87</accession>
<comment type="similarity">
    <text evidence="2 13">Belongs to the class-II aminoacyl-tRNA synthetase family. Phe-tRNA synthetase alpha subunit type 1 subfamily.</text>
</comment>
<dbReference type="EC" id="6.1.1.20" evidence="13"/>
<dbReference type="KEGG" id="ctb:CTL0208"/>
<keyword evidence="8 13" id="KW-0067">ATP-binding</keyword>
<dbReference type="InterPro" id="IPR010978">
    <property type="entry name" value="tRNA-bd_arm"/>
</dbReference>
<dbReference type="SUPFAM" id="SSF46589">
    <property type="entry name" value="tRNA-binding arm"/>
    <property type="match status" value="1"/>
</dbReference>
<keyword evidence="10 13" id="KW-0648">Protein biosynthesis</keyword>
<dbReference type="InterPro" id="IPR045864">
    <property type="entry name" value="aa-tRNA-synth_II/BPL/LPL"/>
</dbReference>
<evidence type="ECO:0000256" key="13">
    <source>
        <dbReference type="HAMAP-Rule" id="MF_00281"/>
    </source>
</evidence>
<dbReference type="PROSITE" id="PS50862">
    <property type="entry name" value="AA_TRNA_LIGASE_II"/>
    <property type="match status" value="1"/>
</dbReference>
<dbReference type="HAMAP" id="MF_00281">
    <property type="entry name" value="Phe_tRNA_synth_alpha1"/>
    <property type="match status" value="1"/>
</dbReference>
<evidence type="ECO:0000256" key="1">
    <source>
        <dbReference type="ARBA" id="ARBA00004496"/>
    </source>
</evidence>
<evidence type="ECO:0000256" key="2">
    <source>
        <dbReference type="ARBA" id="ARBA00010207"/>
    </source>
</evidence>
<dbReference type="GO" id="GO:0005524">
    <property type="term" value="F:ATP binding"/>
    <property type="evidence" value="ECO:0007669"/>
    <property type="project" value="UniProtKB-UniRule"/>
</dbReference>
<dbReference type="Pfam" id="PF01409">
    <property type="entry name" value="tRNA-synt_2d"/>
    <property type="match status" value="1"/>
</dbReference>
<evidence type="ECO:0000256" key="8">
    <source>
        <dbReference type="ARBA" id="ARBA00022840"/>
    </source>
</evidence>
<dbReference type="GO" id="GO:0000049">
    <property type="term" value="F:tRNA binding"/>
    <property type="evidence" value="ECO:0007669"/>
    <property type="project" value="InterPro"/>
</dbReference>
<evidence type="ECO:0000259" key="14">
    <source>
        <dbReference type="PROSITE" id="PS50862"/>
    </source>
</evidence>
<keyword evidence="6 13" id="KW-0479">Metal-binding</keyword>
<dbReference type="InterPro" id="IPR004529">
    <property type="entry name" value="Phe-tRNA-synth_IIc_asu"/>
</dbReference>
<evidence type="ECO:0000256" key="5">
    <source>
        <dbReference type="ARBA" id="ARBA00022598"/>
    </source>
</evidence>
<comment type="catalytic activity">
    <reaction evidence="12 13">
        <text>tRNA(Phe) + L-phenylalanine + ATP = L-phenylalanyl-tRNA(Phe) + AMP + diphosphate + H(+)</text>
        <dbReference type="Rhea" id="RHEA:19413"/>
        <dbReference type="Rhea" id="RHEA-COMP:9668"/>
        <dbReference type="Rhea" id="RHEA-COMP:9699"/>
        <dbReference type="ChEBI" id="CHEBI:15378"/>
        <dbReference type="ChEBI" id="CHEBI:30616"/>
        <dbReference type="ChEBI" id="CHEBI:33019"/>
        <dbReference type="ChEBI" id="CHEBI:58095"/>
        <dbReference type="ChEBI" id="CHEBI:78442"/>
        <dbReference type="ChEBI" id="CHEBI:78531"/>
        <dbReference type="ChEBI" id="CHEBI:456215"/>
        <dbReference type="EC" id="6.1.1.20"/>
    </reaction>
</comment>
<evidence type="ECO:0000256" key="12">
    <source>
        <dbReference type="ARBA" id="ARBA00049255"/>
    </source>
</evidence>
<dbReference type="GO" id="GO:0006432">
    <property type="term" value="P:phenylalanyl-tRNA aminoacylation"/>
    <property type="evidence" value="ECO:0007669"/>
    <property type="project" value="UniProtKB-UniRule"/>
</dbReference>
<dbReference type="GO" id="GO:0004826">
    <property type="term" value="F:phenylalanine-tRNA ligase activity"/>
    <property type="evidence" value="ECO:0007669"/>
    <property type="project" value="UniProtKB-UniRule"/>
</dbReference>
<dbReference type="NCBIfam" id="TIGR00468">
    <property type="entry name" value="pheS"/>
    <property type="match status" value="1"/>
</dbReference>
<comment type="cofactor">
    <cofactor evidence="13">
        <name>Mg(2+)</name>
        <dbReference type="ChEBI" id="CHEBI:18420"/>
    </cofactor>
    <text evidence="13">Binds 2 magnesium ions per tetramer.</text>
</comment>
<gene>
    <name evidence="13 15" type="primary">pheS</name>
    <name evidence="15" type="ordered locus">CTL0208</name>
</gene>
<organism evidence="15">
    <name type="scientific">Chlamydia trachomatis serovar L2 (strain ATCC VR-902B / DSM 19102 / 434/Bu)</name>
    <dbReference type="NCBI Taxonomy" id="471472"/>
    <lineage>
        <taxon>Bacteria</taxon>
        <taxon>Pseudomonadati</taxon>
        <taxon>Chlamydiota</taxon>
        <taxon>Chlamydiia</taxon>
        <taxon>Chlamydiales</taxon>
        <taxon>Chlamydiaceae</taxon>
        <taxon>Chlamydia/Chlamydophila group</taxon>
        <taxon>Chlamydia</taxon>
    </lineage>
</organism>
<dbReference type="InterPro" id="IPR002319">
    <property type="entry name" value="Phenylalanyl-tRNA_Synthase"/>
</dbReference>
<dbReference type="PANTHER" id="PTHR11538">
    <property type="entry name" value="PHENYLALANYL-TRNA SYNTHETASE"/>
    <property type="match status" value="1"/>
</dbReference>
<evidence type="ECO:0000256" key="3">
    <source>
        <dbReference type="ARBA" id="ARBA00011209"/>
    </source>
</evidence>
<evidence type="ECO:0000256" key="10">
    <source>
        <dbReference type="ARBA" id="ARBA00022917"/>
    </source>
</evidence>
<evidence type="ECO:0000313" key="16">
    <source>
        <dbReference type="Proteomes" id="UP000000795"/>
    </source>
</evidence>
<evidence type="ECO:0000256" key="11">
    <source>
        <dbReference type="ARBA" id="ARBA00023146"/>
    </source>
</evidence>
<dbReference type="PANTHER" id="PTHR11538:SF41">
    <property type="entry name" value="PHENYLALANINE--TRNA LIGASE, MITOCHONDRIAL"/>
    <property type="match status" value="1"/>
</dbReference>
<evidence type="ECO:0000313" key="15">
    <source>
        <dbReference type="EMBL" id="CAP03652.1"/>
    </source>
</evidence>
<dbReference type="InterPro" id="IPR004188">
    <property type="entry name" value="Phe-tRNA_ligase_II_N"/>
</dbReference>
<name>A0A0H3MK87_CHLT2</name>
<dbReference type="PATRIC" id="fig|471472.4.peg.225"/>
<dbReference type="FunFam" id="3.30.930.10:FF:000183">
    <property type="entry name" value="Phenylalanine--tRNA ligase alpha subunit"/>
    <property type="match status" value="1"/>
</dbReference>